<dbReference type="GeneID" id="43602413"/>
<comment type="caution">
    <text evidence="2">The sequence shown here is derived from an EMBL/GenBank/DDBJ whole genome shotgun (WGS) entry which is preliminary data.</text>
</comment>
<feature type="signal peptide" evidence="1">
    <location>
        <begin position="1"/>
        <end position="19"/>
    </location>
</feature>
<proteinExistence type="predicted"/>
<dbReference type="Pfam" id="PF06101">
    <property type="entry name" value="Vps62"/>
    <property type="match status" value="1"/>
</dbReference>
<dbReference type="Proteomes" id="UP000254866">
    <property type="component" value="Unassembled WGS sequence"/>
</dbReference>
<evidence type="ECO:0000256" key="1">
    <source>
        <dbReference type="SAM" id="SignalP"/>
    </source>
</evidence>
<dbReference type="PANTHER" id="PTHR48174">
    <property type="entry name" value="DUF946 FAMILY PROTEIN"/>
    <property type="match status" value="1"/>
</dbReference>
<keyword evidence="1" id="KW-0732">Signal</keyword>
<reference evidence="2 3" key="1">
    <citation type="journal article" date="2018" name="IMA Fungus">
        <title>IMA Genome-F 9: Draft genome sequence of Annulohypoxylon stygium, Aspergillus mulundensis, Berkeleyomyces basicola (syn. Thielaviopsis basicola), Ceratocystis smalleyi, two Cercospora beticola strains, Coleophoma cylindrospora, Fusarium fracticaudum, Phialophora cf. hyalina, and Morchella septimelata.</title>
        <authorList>
            <person name="Wingfield B.D."/>
            <person name="Bills G.F."/>
            <person name="Dong Y."/>
            <person name="Huang W."/>
            <person name="Nel W.J."/>
            <person name="Swalarsk-Parry B.S."/>
            <person name="Vaghefi N."/>
            <person name="Wilken P.M."/>
            <person name="An Z."/>
            <person name="de Beer Z.W."/>
            <person name="De Vos L."/>
            <person name="Chen L."/>
            <person name="Duong T.A."/>
            <person name="Gao Y."/>
            <person name="Hammerbacher A."/>
            <person name="Kikkert J.R."/>
            <person name="Li Y."/>
            <person name="Li H."/>
            <person name="Li K."/>
            <person name="Li Q."/>
            <person name="Liu X."/>
            <person name="Ma X."/>
            <person name="Naidoo K."/>
            <person name="Pethybridge S.J."/>
            <person name="Sun J."/>
            <person name="Steenkamp E.T."/>
            <person name="van der Nest M.A."/>
            <person name="van Wyk S."/>
            <person name="Wingfield M.J."/>
            <person name="Xiong C."/>
            <person name="Yue Q."/>
            <person name="Zhang X."/>
        </authorList>
    </citation>
    <scope>NUCLEOTIDE SEQUENCE [LARGE SCALE GENOMIC DNA]</scope>
    <source>
        <strain evidence="2 3">BP 5553</strain>
    </source>
</reference>
<keyword evidence="3" id="KW-1185">Reference proteome</keyword>
<dbReference type="RefSeq" id="XP_031865486.1">
    <property type="nucleotide sequence ID" value="XM_032018187.1"/>
</dbReference>
<dbReference type="InterPro" id="IPR009291">
    <property type="entry name" value="Vps62"/>
</dbReference>
<protein>
    <recommendedName>
        <fullName evidence="4">Vacuolar protein sorting-associated protein 62</fullName>
    </recommendedName>
</protein>
<accession>A0A370TBD6</accession>
<sequence length="362" mass="39601">MISLSLLVLAAWPFGLALARPAPPLSPHLVVAGVPQYVLDYGMWQIDERPKASMLMLTSNNAAPLVYMDTKEVYFPSDLGAQVANTHPDINLTELPNPPSPLVLENLDALNAVGNGGKDVYLTSNIDVTTSPSWLEGVAPDSTGKTNQATSAAVITTDHGSGLVDAFYMYFYAYNQGNTVLGQELGDHIGDWEHNMVRFQDGVPQTVWYSQHSNGQAFTYKAVEKLGIRPVAYSARGSHANYAITGKHDHTIPDVNLPDGLLVDNTSKGLLWDPTLSSFFYNFHPADSTFESINGSPVQAMNFKGKWGDQQYAKDDKRQPPPFFGFYKYVGGPTGPYDKQLNRSKVCPDNGILCIVRDKLGP</sequence>
<evidence type="ECO:0008006" key="4">
    <source>
        <dbReference type="Google" id="ProtNLM"/>
    </source>
</evidence>
<dbReference type="OrthoDB" id="188042at2759"/>
<evidence type="ECO:0000313" key="3">
    <source>
        <dbReference type="Proteomes" id="UP000254866"/>
    </source>
</evidence>
<dbReference type="AlphaFoldDB" id="A0A370TBD6"/>
<gene>
    <name evidence="2" type="ORF">BP5553_09564</name>
</gene>
<organism evidence="2 3">
    <name type="scientific">Venustampulla echinocandica</name>
    <dbReference type="NCBI Taxonomy" id="2656787"/>
    <lineage>
        <taxon>Eukaryota</taxon>
        <taxon>Fungi</taxon>
        <taxon>Dikarya</taxon>
        <taxon>Ascomycota</taxon>
        <taxon>Pezizomycotina</taxon>
        <taxon>Leotiomycetes</taxon>
        <taxon>Helotiales</taxon>
        <taxon>Pleuroascaceae</taxon>
        <taxon>Venustampulla</taxon>
    </lineage>
</organism>
<feature type="chain" id="PRO_5017050739" description="Vacuolar protein sorting-associated protein 62" evidence="1">
    <location>
        <begin position="20"/>
        <end position="362"/>
    </location>
</feature>
<dbReference type="STRING" id="2656787.A0A370TBD6"/>
<name>A0A370TBD6_9HELO</name>
<dbReference type="PANTHER" id="PTHR48174:SF5">
    <property type="entry name" value="VACUOLAR PROTEIN SORTING-ASSOCIATED PROTEIN 62"/>
    <property type="match status" value="1"/>
</dbReference>
<dbReference type="EMBL" id="NPIC01000012">
    <property type="protein sequence ID" value="RDL31355.1"/>
    <property type="molecule type" value="Genomic_DNA"/>
</dbReference>
<evidence type="ECO:0000313" key="2">
    <source>
        <dbReference type="EMBL" id="RDL31355.1"/>
    </source>
</evidence>